<feature type="domain" description="ABC transporter" evidence="11">
    <location>
        <begin position="472"/>
        <end position="707"/>
    </location>
</feature>
<dbReference type="PANTHER" id="PTHR24221:SF276">
    <property type="entry name" value="ABC TRANSPORTER, ATP-BINDING_PERMEASE PROTEIN"/>
    <property type="match status" value="1"/>
</dbReference>
<feature type="transmembrane region" description="Helical" evidence="10">
    <location>
        <begin position="371"/>
        <end position="393"/>
    </location>
</feature>
<feature type="transmembrane region" description="Helical" evidence="10">
    <location>
        <begin position="408"/>
        <end position="432"/>
    </location>
</feature>
<keyword evidence="8 10" id="KW-0472">Membrane</keyword>
<feature type="transmembrane region" description="Helical" evidence="10">
    <location>
        <begin position="187"/>
        <end position="213"/>
    </location>
</feature>
<name>C7N5X6_SLAHD</name>
<dbReference type="GO" id="GO:0005524">
    <property type="term" value="F:ATP binding"/>
    <property type="evidence" value="ECO:0007669"/>
    <property type="project" value="UniProtKB-KW"/>
</dbReference>
<dbReference type="InterPro" id="IPR039421">
    <property type="entry name" value="Type_1_exporter"/>
</dbReference>
<keyword evidence="2" id="KW-0813">Transport</keyword>
<evidence type="ECO:0000256" key="5">
    <source>
        <dbReference type="ARBA" id="ARBA00022741"/>
    </source>
</evidence>
<gene>
    <name evidence="13" type="ordered locus">Shel_12840</name>
</gene>
<evidence type="ECO:0000256" key="1">
    <source>
        <dbReference type="ARBA" id="ARBA00004429"/>
    </source>
</evidence>
<organism evidence="13 14">
    <name type="scientific">Slackia heliotrinireducens (strain ATCC 29202 / DSM 20476 / NCTC 11029 / RHS 1)</name>
    <name type="common">Peptococcus heliotrinreducens</name>
    <dbReference type="NCBI Taxonomy" id="471855"/>
    <lineage>
        <taxon>Bacteria</taxon>
        <taxon>Bacillati</taxon>
        <taxon>Actinomycetota</taxon>
        <taxon>Coriobacteriia</taxon>
        <taxon>Eggerthellales</taxon>
        <taxon>Eggerthellaceae</taxon>
        <taxon>Slackia</taxon>
    </lineage>
</organism>
<dbReference type="PANTHER" id="PTHR24221">
    <property type="entry name" value="ATP-BINDING CASSETTE SUB-FAMILY B"/>
    <property type="match status" value="1"/>
</dbReference>
<evidence type="ECO:0000256" key="2">
    <source>
        <dbReference type="ARBA" id="ARBA00022448"/>
    </source>
</evidence>
<evidence type="ECO:0000259" key="12">
    <source>
        <dbReference type="PROSITE" id="PS50929"/>
    </source>
</evidence>
<dbReference type="InterPro" id="IPR003439">
    <property type="entry name" value="ABC_transporter-like_ATP-bd"/>
</dbReference>
<reference evidence="13 14" key="1">
    <citation type="journal article" date="2009" name="Stand. Genomic Sci.">
        <title>Complete genome sequence of Slackia heliotrinireducens type strain (RHS 1).</title>
        <authorList>
            <person name="Pukall R."/>
            <person name="Lapidus A."/>
            <person name="Nolan M."/>
            <person name="Copeland A."/>
            <person name="Glavina Del Rio T."/>
            <person name="Lucas S."/>
            <person name="Chen F."/>
            <person name="Tice H."/>
            <person name="Cheng J.F."/>
            <person name="Chertkov O."/>
            <person name="Bruce D."/>
            <person name="Goodwin L."/>
            <person name="Kuske C."/>
            <person name="Brettin T."/>
            <person name="Detter J.C."/>
            <person name="Han C."/>
            <person name="Pitluck S."/>
            <person name="Pati A."/>
            <person name="Mavrommatis K."/>
            <person name="Ivanova N."/>
            <person name="Ovchinnikova G."/>
            <person name="Chen A."/>
            <person name="Palaniappan K."/>
            <person name="Schneider S."/>
            <person name="Rohde M."/>
            <person name="Chain P."/>
            <person name="D'haeseleer P."/>
            <person name="Goker M."/>
            <person name="Bristow J."/>
            <person name="Eisen J.A."/>
            <person name="Markowitz V."/>
            <person name="Kyrpides N.C."/>
            <person name="Klenk H.P."/>
            <person name="Hugenholtz P."/>
        </authorList>
    </citation>
    <scope>NUCLEOTIDE SEQUENCE [LARGE SCALE GENOMIC DNA]</scope>
    <source>
        <strain evidence="14">ATCC 29202 / DSM 20476 / NCTC 11029 / RHS 1</strain>
    </source>
</reference>
<dbReference type="GO" id="GO:0140359">
    <property type="term" value="F:ABC-type transporter activity"/>
    <property type="evidence" value="ECO:0007669"/>
    <property type="project" value="InterPro"/>
</dbReference>
<evidence type="ECO:0000313" key="13">
    <source>
        <dbReference type="EMBL" id="ACV22311.1"/>
    </source>
</evidence>
<feature type="domain" description="ABC transmembrane type-1" evidence="12">
    <location>
        <begin position="173"/>
        <end position="434"/>
    </location>
</feature>
<evidence type="ECO:0000256" key="10">
    <source>
        <dbReference type="SAM" id="Phobius"/>
    </source>
</evidence>
<dbReference type="InterPro" id="IPR027417">
    <property type="entry name" value="P-loop_NTPase"/>
</dbReference>
<dbReference type="Pfam" id="PF00005">
    <property type="entry name" value="ABC_tran"/>
    <property type="match status" value="1"/>
</dbReference>
<dbReference type="GO" id="GO:0005886">
    <property type="term" value="C:plasma membrane"/>
    <property type="evidence" value="ECO:0007669"/>
    <property type="project" value="UniProtKB-SubCell"/>
</dbReference>
<dbReference type="EMBL" id="CP001684">
    <property type="protein sequence ID" value="ACV22311.1"/>
    <property type="molecule type" value="Genomic_DNA"/>
</dbReference>
<evidence type="ECO:0000313" key="14">
    <source>
        <dbReference type="Proteomes" id="UP000002026"/>
    </source>
</evidence>
<dbReference type="GO" id="GO:0016887">
    <property type="term" value="F:ATP hydrolysis activity"/>
    <property type="evidence" value="ECO:0007669"/>
    <property type="project" value="InterPro"/>
</dbReference>
<sequence>MKILKFLKGWGRYVLVIAVLLLVQATADLALPKYTADLVDVGIQQSGIESSAPDEMRNVTYDAVMKLAGDDAETIEASYNATDDLTYVINDYGKAHRAELEAVVARPLMLASIAGQAGIDPTAFEDEQAIRQMLENAPVDNKAQTEAITALVDGSMDPALVQQYAAYAVKAEYDAIGKDTTAIQMGYLFRIGGIMLAIAAIMMAASVAVGYVASRTAAGVGRDLRRRLFTNVVSFSDKEVQSFSVASLITRGTNDIQQIQNVIAMGLRMVLYAPILAIGGIVMITRTNTSMSWIIVLGLALVAVVVGTLFAIVMPKFRIVQKQVDRVNQVAREMLNGISVVRAFNRQAFERQTFETANSNLKATQLFTNRAMVLMMPFISLIMNGMSVLIVWMGASKIDTGVIQTGDLIAFITYAMVIMMSFMIIGMMSIIIPRAEISAQRIDEVLTCETSIRDPEEFHLHPAAAQPGGVRVTFEDVSFAFAEDSEPALSHISFEAAPGTTTAVIGSTGSGKSTLLKLIERFYDVTDGRILVDGVDVREIPLRDLRSQFGYVPQQSFLFSGSVAENVAYGEGAVDMDVVRAATDVAQATEFVEKLPEGFNTEVSQGGTNVSGGQRQRLSIARALASKPRGYLFDDSFSALDFKTDAALRRALDSQMGEATVIVVAQRIATVMNADNILVLDNGEIVGSGTHAELLERCPTYLEIAQSQLSESELKGGGR</sequence>
<dbReference type="HOGENOM" id="CLU_000604_51_0_11"/>
<dbReference type="PROSITE" id="PS50929">
    <property type="entry name" value="ABC_TM1F"/>
    <property type="match status" value="1"/>
</dbReference>
<comment type="similarity">
    <text evidence="9">Belongs to the ABC transporter superfamily. Siderophore-Fe(3+) uptake transporter (SIUT) (TC 3.A.1.21) family.</text>
</comment>
<dbReference type="InterPro" id="IPR036640">
    <property type="entry name" value="ABC1_TM_sf"/>
</dbReference>
<dbReference type="Gene3D" id="1.20.1560.10">
    <property type="entry name" value="ABC transporter type 1, transmembrane domain"/>
    <property type="match status" value="1"/>
</dbReference>
<dbReference type="InterPro" id="IPR017871">
    <property type="entry name" value="ABC_transporter-like_CS"/>
</dbReference>
<evidence type="ECO:0000259" key="11">
    <source>
        <dbReference type="PROSITE" id="PS50893"/>
    </source>
</evidence>
<comment type="subcellular location">
    <subcellularLocation>
        <location evidence="1">Cell inner membrane</location>
        <topology evidence="1">Multi-pass membrane protein</topology>
    </subcellularLocation>
</comment>
<proteinExistence type="inferred from homology"/>
<dbReference type="PROSITE" id="PS50893">
    <property type="entry name" value="ABC_TRANSPORTER_2"/>
    <property type="match status" value="1"/>
</dbReference>
<dbReference type="InterPro" id="IPR003593">
    <property type="entry name" value="AAA+_ATPase"/>
</dbReference>
<keyword evidence="5" id="KW-0547">Nucleotide-binding</keyword>
<evidence type="ECO:0000256" key="8">
    <source>
        <dbReference type="ARBA" id="ARBA00023136"/>
    </source>
</evidence>
<keyword evidence="7 10" id="KW-1133">Transmembrane helix</keyword>
<evidence type="ECO:0000256" key="9">
    <source>
        <dbReference type="ARBA" id="ARBA00023455"/>
    </source>
</evidence>
<evidence type="ECO:0000256" key="3">
    <source>
        <dbReference type="ARBA" id="ARBA00022475"/>
    </source>
</evidence>
<feature type="transmembrane region" description="Helical" evidence="10">
    <location>
        <begin position="266"/>
        <end position="285"/>
    </location>
</feature>
<feature type="transmembrane region" description="Helical" evidence="10">
    <location>
        <begin position="291"/>
        <end position="313"/>
    </location>
</feature>
<evidence type="ECO:0000256" key="7">
    <source>
        <dbReference type="ARBA" id="ARBA00022989"/>
    </source>
</evidence>
<dbReference type="FunFam" id="3.40.50.300:FF:000221">
    <property type="entry name" value="Multidrug ABC transporter ATP-binding protein"/>
    <property type="match status" value="1"/>
</dbReference>
<keyword evidence="3" id="KW-1003">Cell membrane</keyword>
<keyword evidence="6" id="KW-0067">ATP-binding</keyword>
<dbReference type="AlphaFoldDB" id="C7N5X6"/>
<dbReference type="Proteomes" id="UP000002026">
    <property type="component" value="Chromosome"/>
</dbReference>
<evidence type="ECO:0000256" key="4">
    <source>
        <dbReference type="ARBA" id="ARBA00022692"/>
    </source>
</evidence>
<dbReference type="PROSITE" id="PS00211">
    <property type="entry name" value="ABC_TRANSPORTER_1"/>
    <property type="match status" value="1"/>
</dbReference>
<dbReference type="KEGG" id="shi:Shel_12840"/>
<dbReference type="SMART" id="SM00382">
    <property type="entry name" value="AAA"/>
    <property type="match status" value="1"/>
</dbReference>
<accession>C7N5X6</accession>
<dbReference type="eggNOG" id="COG1132">
    <property type="taxonomic scope" value="Bacteria"/>
</dbReference>
<dbReference type="InterPro" id="IPR011527">
    <property type="entry name" value="ABC1_TM_dom"/>
</dbReference>
<dbReference type="CDD" id="cd18548">
    <property type="entry name" value="ABC_6TM_Tm287_like"/>
    <property type="match status" value="1"/>
</dbReference>
<protein>
    <submittedName>
        <fullName evidence="13">ABC-type multidrug transport system, ATPase and permease component</fullName>
    </submittedName>
</protein>
<dbReference type="RefSeq" id="WP_012798414.1">
    <property type="nucleotide sequence ID" value="NC_013165.1"/>
</dbReference>
<dbReference type="SUPFAM" id="SSF90123">
    <property type="entry name" value="ABC transporter transmembrane region"/>
    <property type="match status" value="1"/>
</dbReference>
<dbReference type="SUPFAM" id="SSF52540">
    <property type="entry name" value="P-loop containing nucleoside triphosphate hydrolases"/>
    <property type="match status" value="1"/>
</dbReference>
<dbReference type="STRING" id="471855.Shel_12840"/>
<dbReference type="Pfam" id="PF00664">
    <property type="entry name" value="ABC_membrane"/>
    <property type="match status" value="1"/>
</dbReference>
<evidence type="ECO:0000256" key="6">
    <source>
        <dbReference type="ARBA" id="ARBA00022840"/>
    </source>
</evidence>
<dbReference type="Gene3D" id="3.40.50.300">
    <property type="entry name" value="P-loop containing nucleotide triphosphate hydrolases"/>
    <property type="match status" value="1"/>
</dbReference>
<keyword evidence="4 10" id="KW-0812">Transmembrane</keyword>
<keyword evidence="14" id="KW-1185">Reference proteome</keyword>